<organism evidence="2 3">
    <name type="scientific">Pseudonocardia kunmingensis</name>
    <dbReference type="NCBI Taxonomy" id="630975"/>
    <lineage>
        <taxon>Bacteria</taxon>
        <taxon>Bacillati</taxon>
        <taxon>Actinomycetota</taxon>
        <taxon>Actinomycetes</taxon>
        <taxon>Pseudonocardiales</taxon>
        <taxon>Pseudonocardiaceae</taxon>
        <taxon>Pseudonocardia</taxon>
    </lineage>
</organism>
<gene>
    <name evidence="2" type="ORF">FB558_5725</name>
</gene>
<sequence length="214" mass="22264">MLSGAAAATAVATVGALIVESPVESTPTTPDNWLTVGGAADEQSLPGIEALRASVEPVVADPDVVDAAALIKAAGLAEVRAEQEAAARETARCRSDVAEFGPVKPWVARAGGLLRCEFDIATVGGVAQRASASDHPRGLAVDFKTDRATGDALAQCAVDNMRAYSIKYVIWRQRINHGNGWEPMEDRGSATANHVGHVHVSFHARTGSATLPSC</sequence>
<feature type="domain" description="ARB-07466-like C-terminal" evidence="1">
    <location>
        <begin position="103"/>
        <end position="195"/>
    </location>
</feature>
<dbReference type="Proteomes" id="UP000315677">
    <property type="component" value="Unassembled WGS sequence"/>
</dbReference>
<keyword evidence="3" id="KW-1185">Reference proteome</keyword>
<dbReference type="EMBL" id="VFPA01000003">
    <property type="protein sequence ID" value="TQM09947.1"/>
    <property type="molecule type" value="Genomic_DNA"/>
</dbReference>
<evidence type="ECO:0000259" key="1">
    <source>
        <dbReference type="Pfam" id="PF26571"/>
    </source>
</evidence>
<dbReference type="AlphaFoldDB" id="A0A543DKT2"/>
<name>A0A543DKT2_9PSEU</name>
<comment type="caution">
    <text evidence="2">The sequence shown here is derived from an EMBL/GenBank/DDBJ whole genome shotgun (WGS) entry which is preliminary data.</text>
</comment>
<proteinExistence type="predicted"/>
<dbReference type="Pfam" id="PF26571">
    <property type="entry name" value="VldE"/>
    <property type="match status" value="1"/>
</dbReference>
<evidence type="ECO:0000313" key="2">
    <source>
        <dbReference type="EMBL" id="TQM09947.1"/>
    </source>
</evidence>
<protein>
    <recommendedName>
        <fullName evidence="1">ARB-07466-like C-terminal domain-containing protein</fullName>
    </recommendedName>
</protein>
<accession>A0A543DKT2</accession>
<evidence type="ECO:0000313" key="3">
    <source>
        <dbReference type="Proteomes" id="UP000315677"/>
    </source>
</evidence>
<reference evidence="2 3" key="1">
    <citation type="submission" date="2019-06" db="EMBL/GenBank/DDBJ databases">
        <title>Sequencing the genomes of 1000 actinobacteria strains.</title>
        <authorList>
            <person name="Klenk H.-P."/>
        </authorList>
    </citation>
    <scope>NUCLEOTIDE SEQUENCE [LARGE SCALE GENOMIC DNA]</scope>
    <source>
        <strain evidence="2 3">DSM 45301</strain>
    </source>
</reference>
<dbReference type="InterPro" id="IPR058593">
    <property type="entry name" value="ARB_07466-like_C"/>
</dbReference>